<dbReference type="AlphaFoldDB" id="A0A813KUI1"/>
<evidence type="ECO:0000313" key="3">
    <source>
        <dbReference type="Proteomes" id="UP000626109"/>
    </source>
</evidence>
<accession>A0A813KUI1</accession>
<sequence length="134" mass="15023">LLAEPSLVQQSLSFAREARDLDRPALSRLLNGLQERLEREQNWRQTAEVKLSVRRASSAPSLESRREPKGLGSLHFERLGPSEKANALNRSRASGLFWQGAAGCQPIDRLMERFNAVDVKVRAKPAPSPFYTDP</sequence>
<proteinExistence type="predicted"/>
<reference evidence="2" key="1">
    <citation type="submission" date="2021-02" db="EMBL/GenBank/DDBJ databases">
        <authorList>
            <person name="Dougan E. K."/>
            <person name="Rhodes N."/>
            <person name="Thang M."/>
            <person name="Chan C."/>
        </authorList>
    </citation>
    <scope>NUCLEOTIDE SEQUENCE</scope>
</reference>
<protein>
    <submittedName>
        <fullName evidence="2">Uncharacterized protein</fullName>
    </submittedName>
</protein>
<dbReference type="EMBL" id="CAJNNW010031872">
    <property type="protein sequence ID" value="CAE8709703.1"/>
    <property type="molecule type" value="Genomic_DNA"/>
</dbReference>
<gene>
    <name evidence="2" type="ORF">PGLA2088_LOCUS35589</name>
</gene>
<feature type="non-terminal residue" evidence="2">
    <location>
        <position position="134"/>
    </location>
</feature>
<feature type="compositionally biased region" description="Basic and acidic residues" evidence="1">
    <location>
        <begin position="63"/>
        <end position="78"/>
    </location>
</feature>
<feature type="region of interest" description="Disordered" evidence="1">
    <location>
        <begin position="54"/>
        <end position="78"/>
    </location>
</feature>
<organism evidence="2 3">
    <name type="scientific">Polarella glacialis</name>
    <name type="common">Dinoflagellate</name>
    <dbReference type="NCBI Taxonomy" id="89957"/>
    <lineage>
        <taxon>Eukaryota</taxon>
        <taxon>Sar</taxon>
        <taxon>Alveolata</taxon>
        <taxon>Dinophyceae</taxon>
        <taxon>Suessiales</taxon>
        <taxon>Suessiaceae</taxon>
        <taxon>Polarella</taxon>
    </lineage>
</organism>
<dbReference type="Proteomes" id="UP000626109">
    <property type="component" value="Unassembled WGS sequence"/>
</dbReference>
<evidence type="ECO:0000256" key="1">
    <source>
        <dbReference type="SAM" id="MobiDB-lite"/>
    </source>
</evidence>
<comment type="caution">
    <text evidence="2">The sequence shown here is derived from an EMBL/GenBank/DDBJ whole genome shotgun (WGS) entry which is preliminary data.</text>
</comment>
<evidence type="ECO:0000313" key="2">
    <source>
        <dbReference type="EMBL" id="CAE8709703.1"/>
    </source>
</evidence>
<name>A0A813KUI1_POLGL</name>